<organism evidence="5 6">
    <name type="scientific">Actinocorallia libanotica</name>
    <dbReference type="NCBI Taxonomy" id="46162"/>
    <lineage>
        <taxon>Bacteria</taxon>
        <taxon>Bacillati</taxon>
        <taxon>Actinomycetota</taxon>
        <taxon>Actinomycetes</taxon>
        <taxon>Streptosporangiales</taxon>
        <taxon>Thermomonosporaceae</taxon>
        <taxon>Actinocorallia</taxon>
    </lineage>
</organism>
<dbReference type="PRINTS" id="PR00778">
    <property type="entry name" value="HTHARSR"/>
</dbReference>
<dbReference type="InterPro" id="IPR011991">
    <property type="entry name" value="ArsR-like_HTH"/>
</dbReference>
<dbReference type="InterPro" id="IPR036390">
    <property type="entry name" value="WH_DNA-bd_sf"/>
</dbReference>
<evidence type="ECO:0000259" key="4">
    <source>
        <dbReference type="PROSITE" id="PS50987"/>
    </source>
</evidence>
<sequence length="117" mass="12596">MPLIAQVAPTEDTCTTTPAALTPPPREEAERIARVFKAVADPTRIQILAMIESSPSGEACVCDLTDPLGLTQPTVSHHLKILVDVGLLTRAKRGTWSWYAPAPDRPAALHALLTQPH</sequence>
<dbReference type="SUPFAM" id="SSF46785">
    <property type="entry name" value="Winged helix' DNA-binding domain"/>
    <property type="match status" value="1"/>
</dbReference>
<dbReference type="PROSITE" id="PS00846">
    <property type="entry name" value="HTH_ARSR_1"/>
    <property type="match status" value="1"/>
</dbReference>
<reference evidence="5 6" key="1">
    <citation type="journal article" date="2019" name="Int. J. Syst. Evol. Microbiol.">
        <title>The Global Catalogue of Microorganisms (GCM) 10K type strain sequencing project: providing services to taxonomists for standard genome sequencing and annotation.</title>
        <authorList>
            <consortium name="The Broad Institute Genomics Platform"/>
            <consortium name="The Broad Institute Genome Sequencing Center for Infectious Disease"/>
            <person name="Wu L."/>
            <person name="Ma J."/>
        </authorList>
    </citation>
    <scope>NUCLEOTIDE SEQUENCE [LARGE SCALE GENOMIC DNA]</scope>
    <source>
        <strain evidence="5 6">JCM 10696</strain>
    </source>
</reference>
<keyword evidence="1" id="KW-0805">Transcription regulation</keyword>
<dbReference type="PANTHER" id="PTHR33154">
    <property type="entry name" value="TRANSCRIPTIONAL REGULATOR, ARSR FAMILY"/>
    <property type="match status" value="1"/>
</dbReference>
<dbReference type="NCBIfam" id="NF033788">
    <property type="entry name" value="HTH_metalloreg"/>
    <property type="match status" value="1"/>
</dbReference>
<comment type="caution">
    <text evidence="5">The sequence shown here is derived from an EMBL/GenBank/DDBJ whole genome shotgun (WGS) entry which is preliminary data.</text>
</comment>
<gene>
    <name evidence="5" type="ORF">GCM10009550_41690</name>
</gene>
<dbReference type="Proteomes" id="UP001500665">
    <property type="component" value="Unassembled WGS sequence"/>
</dbReference>
<evidence type="ECO:0000256" key="3">
    <source>
        <dbReference type="ARBA" id="ARBA00023163"/>
    </source>
</evidence>
<dbReference type="InterPro" id="IPR018334">
    <property type="entry name" value="ArsR_HTH"/>
</dbReference>
<keyword evidence="6" id="KW-1185">Reference proteome</keyword>
<dbReference type="CDD" id="cd00090">
    <property type="entry name" value="HTH_ARSR"/>
    <property type="match status" value="1"/>
</dbReference>
<evidence type="ECO:0000256" key="2">
    <source>
        <dbReference type="ARBA" id="ARBA00023125"/>
    </source>
</evidence>
<evidence type="ECO:0000313" key="5">
    <source>
        <dbReference type="EMBL" id="GAA0956073.1"/>
    </source>
</evidence>
<dbReference type="EMBL" id="BAAAHH010000017">
    <property type="protein sequence ID" value="GAA0956073.1"/>
    <property type="molecule type" value="Genomic_DNA"/>
</dbReference>
<dbReference type="PANTHER" id="PTHR33154:SF18">
    <property type="entry name" value="ARSENICAL RESISTANCE OPERON REPRESSOR"/>
    <property type="match status" value="1"/>
</dbReference>
<dbReference type="InterPro" id="IPR001845">
    <property type="entry name" value="HTH_ArsR_DNA-bd_dom"/>
</dbReference>
<dbReference type="Gene3D" id="1.10.10.10">
    <property type="entry name" value="Winged helix-like DNA-binding domain superfamily/Winged helix DNA-binding domain"/>
    <property type="match status" value="1"/>
</dbReference>
<dbReference type="InterPro" id="IPR036388">
    <property type="entry name" value="WH-like_DNA-bd_sf"/>
</dbReference>
<protein>
    <recommendedName>
        <fullName evidence="4">HTH arsR-type domain-containing protein</fullName>
    </recommendedName>
</protein>
<proteinExistence type="predicted"/>
<name>A0ABN1RF67_9ACTN</name>
<keyword evidence="3" id="KW-0804">Transcription</keyword>
<keyword evidence="2" id="KW-0238">DNA-binding</keyword>
<dbReference type="SMART" id="SM00418">
    <property type="entry name" value="HTH_ARSR"/>
    <property type="match status" value="1"/>
</dbReference>
<evidence type="ECO:0000256" key="1">
    <source>
        <dbReference type="ARBA" id="ARBA00023015"/>
    </source>
</evidence>
<dbReference type="PROSITE" id="PS50987">
    <property type="entry name" value="HTH_ARSR_2"/>
    <property type="match status" value="1"/>
</dbReference>
<evidence type="ECO:0000313" key="6">
    <source>
        <dbReference type="Proteomes" id="UP001500665"/>
    </source>
</evidence>
<dbReference type="InterPro" id="IPR051081">
    <property type="entry name" value="HTH_MetalResp_TranReg"/>
</dbReference>
<dbReference type="Pfam" id="PF01022">
    <property type="entry name" value="HTH_5"/>
    <property type="match status" value="1"/>
</dbReference>
<accession>A0ABN1RF67</accession>
<feature type="domain" description="HTH arsR-type" evidence="4">
    <location>
        <begin position="24"/>
        <end position="117"/>
    </location>
</feature>